<sequence length="68" mass="7975">MTIKEIESFEKFLADAFSDGVVFRELRLSNEEIEYFKVTYPKVSLNKIQESSCADGKIWVEVRLHNFV</sequence>
<evidence type="ECO:0000313" key="1">
    <source>
        <dbReference type="EMBL" id="SDZ10328.1"/>
    </source>
</evidence>
<reference evidence="1 2" key="1">
    <citation type="submission" date="2016-10" db="EMBL/GenBank/DDBJ databases">
        <authorList>
            <person name="de Groot N.N."/>
        </authorList>
    </citation>
    <scope>NUCLEOTIDE SEQUENCE [LARGE SCALE GENOMIC DNA]</scope>
    <source>
        <strain evidence="1 2">DSM 21650</strain>
    </source>
</reference>
<dbReference type="RefSeq" id="WP_091730240.1">
    <property type="nucleotide sequence ID" value="NZ_FNQE01000019.1"/>
</dbReference>
<name>A0A1H3QB75_9FIRM</name>
<dbReference type="Proteomes" id="UP000198625">
    <property type="component" value="Unassembled WGS sequence"/>
</dbReference>
<accession>A0A1H3QB75</accession>
<dbReference type="EMBL" id="FNQE01000019">
    <property type="protein sequence ID" value="SDZ10328.1"/>
    <property type="molecule type" value="Genomic_DNA"/>
</dbReference>
<proteinExistence type="predicted"/>
<protein>
    <submittedName>
        <fullName evidence="1">Uncharacterized protein</fullName>
    </submittedName>
</protein>
<evidence type="ECO:0000313" key="2">
    <source>
        <dbReference type="Proteomes" id="UP000198625"/>
    </source>
</evidence>
<dbReference type="AlphaFoldDB" id="A0A1H3QB75"/>
<gene>
    <name evidence="1" type="ORF">SAMN05660462_01863</name>
</gene>
<dbReference type="OrthoDB" id="2721428at2"/>
<organism evidence="1 2">
    <name type="scientific">Proteiniborus ethanoligenes</name>
    <dbReference type="NCBI Taxonomy" id="415015"/>
    <lineage>
        <taxon>Bacteria</taxon>
        <taxon>Bacillati</taxon>
        <taxon>Bacillota</taxon>
        <taxon>Clostridia</taxon>
        <taxon>Eubacteriales</taxon>
        <taxon>Proteiniborus</taxon>
    </lineage>
</organism>
<keyword evidence="2" id="KW-1185">Reference proteome</keyword>